<evidence type="ECO:0000259" key="1">
    <source>
        <dbReference type="Pfam" id="PF13966"/>
    </source>
</evidence>
<dbReference type="InterPro" id="IPR026960">
    <property type="entry name" value="RVT-Znf"/>
</dbReference>
<comment type="caution">
    <text evidence="2">The sequence shown here is derived from an EMBL/GenBank/DDBJ whole genome shotgun (WGS) entry which is preliminary data.</text>
</comment>
<evidence type="ECO:0000313" key="2">
    <source>
        <dbReference type="EMBL" id="RAL50898.1"/>
    </source>
</evidence>
<evidence type="ECO:0000313" key="3">
    <source>
        <dbReference type="Proteomes" id="UP000249390"/>
    </source>
</evidence>
<keyword evidence="3" id="KW-1185">Reference proteome</keyword>
<dbReference type="Pfam" id="PF13966">
    <property type="entry name" value="zf-RVT"/>
    <property type="match status" value="1"/>
</dbReference>
<proteinExistence type="predicted"/>
<accession>A0A328E2A0</accession>
<dbReference type="EMBL" id="NQVE01000054">
    <property type="protein sequence ID" value="RAL50898.1"/>
    <property type="molecule type" value="Genomic_DNA"/>
</dbReference>
<sequence>MMLWWKRSLARWVHGRYQKQETVWQYNPKGGVCYYRRKMLKVRDEFTNMSMKGEYNTTKGYSWLMGNKESVKWANLVWNNWSLPKHQIIMWLIWKGRIQTKSRLKILQMVSKWAGTDLTACNIKEMEDKIMLGSNRKESSFGGSVYLYYMEGQKQHNPWKEEMECSR</sequence>
<dbReference type="Proteomes" id="UP000249390">
    <property type="component" value="Unassembled WGS sequence"/>
</dbReference>
<organism evidence="2 3">
    <name type="scientific">Cuscuta australis</name>
    <dbReference type="NCBI Taxonomy" id="267555"/>
    <lineage>
        <taxon>Eukaryota</taxon>
        <taxon>Viridiplantae</taxon>
        <taxon>Streptophyta</taxon>
        <taxon>Embryophyta</taxon>
        <taxon>Tracheophyta</taxon>
        <taxon>Spermatophyta</taxon>
        <taxon>Magnoliopsida</taxon>
        <taxon>eudicotyledons</taxon>
        <taxon>Gunneridae</taxon>
        <taxon>Pentapetalae</taxon>
        <taxon>asterids</taxon>
        <taxon>lamiids</taxon>
        <taxon>Solanales</taxon>
        <taxon>Convolvulaceae</taxon>
        <taxon>Cuscuteae</taxon>
        <taxon>Cuscuta</taxon>
        <taxon>Cuscuta subgen. Grammica</taxon>
        <taxon>Cuscuta sect. Cleistogrammica</taxon>
    </lineage>
</organism>
<feature type="domain" description="Reverse transcriptase zinc-binding" evidence="1">
    <location>
        <begin position="55"/>
        <end position="110"/>
    </location>
</feature>
<name>A0A328E2A0_9ASTE</name>
<dbReference type="AlphaFoldDB" id="A0A328E2A0"/>
<protein>
    <recommendedName>
        <fullName evidence="1">Reverse transcriptase zinc-binding domain-containing protein</fullName>
    </recommendedName>
</protein>
<reference evidence="2 3" key="1">
    <citation type="submission" date="2018-06" db="EMBL/GenBank/DDBJ databases">
        <title>The Genome of Cuscuta australis (Dodder) Provides Insight into the Evolution of Plant Parasitism.</title>
        <authorList>
            <person name="Liu H."/>
        </authorList>
    </citation>
    <scope>NUCLEOTIDE SEQUENCE [LARGE SCALE GENOMIC DNA]</scope>
    <source>
        <strain evidence="3">cv. Yunnan</strain>
        <tissue evidence="2">Vines</tissue>
    </source>
</reference>
<gene>
    <name evidence="2" type="ORF">DM860_005254</name>
</gene>